<dbReference type="RefSeq" id="WP_273670334.1">
    <property type="nucleotide sequence ID" value="NZ_JAQQXR010000002.1"/>
</dbReference>
<name>A0ABT5JY81_9BURK</name>
<dbReference type="InterPro" id="IPR031356">
    <property type="entry name" value="Stealth_CR4"/>
</dbReference>
<dbReference type="Pfam" id="PF17101">
    <property type="entry name" value="Stealth_CR1"/>
    <property type="match status" value="1"/>
</dbReference>
<dbReference type="InterPro" id="IPR047141">
    <property type="entry name" value="Stealth"/>
</dbReference>
<dbReference type="PANTHER" id="PTHR24045">
    <property type="match status" value="1"/>
</dbReference>
<evidence type="ECO:0000256" key="5">
    <source>
        <dbReference type="ARBA" id="ARBA00032902"/>
    </source>
</evidence>
<dbReference type="Pfam" id="PF17103">
    <property type="entry name" value="Stealth_CR4"/>
    <property type="match status" value="1"/>
</dbReference>
<evidence type="ECO:0000256" key="1">
    <source>
        <dbReference type="ARBA" id="ARBA00007583"/>
    </source>
</evidence>
<comment type="caution">
    <text evidence="9">The sequence shown here is derived from an EMBL/GenBank/DDBJ whole genome shotgun (WGS) entry which is preliminary data.</text>
</comment>
<dbReference type="EMBL" id="JAQQXR010000002">
    <property type="protein sequence ID" value="MDC8757667.1"/>
    <property type="molecule type" value="Genomic_DNA"/>
</dbReference>
<evidence type="ECO:0000259" key="7">
    <source>
        <dbReference type="Pfam" id="PF17101"/>
    </source>
</evidence>
<evidence type="ECO:0000313" key="9">
    <source>
        <dbReference type="EMBL" id="MDC8757667.1"/>
    </source>
</evidence>
<dbReference type="Pfam" id="PF11380">
    <property type="entry name" value="Stealth_CR2"/>
    <property type="match status" value="1"/>
</dbReference>
<dbReference type="Proteomes" id="UP001221208">
    <property type="component" value="Unassembled WGS sequence"/>
</dbReference>
<protein>
    <recommendedName>
        <fullName evidence="2">Capsular polysaccharide phosphotransferase SacB</fullName>
    </recommendedName>
    <alternativeName>
        <fullName evidence="5">Stealth protein SacB</fullName>
    </alternativeName>
</protein>
<feature type="domain" description="Stealth protein CR2 conserved region 2" evidence="6">
    <location>
        <begin position="51"/>
        <end position="148"/>
    </location>
</feature>
<reference evidence="9 10" key="1">
    <citation type="submission" date="2022-10" db="EMBL/GenBank/DDBJ databases">
        <title>Janthinobacterium sp. hw3 Genome sequencing.</title>
        <authorList>
            <person name="Park S."/>
        </authorList>
    </citation>
    <scope>NUCLEOTIDE SEQUENCE [LARGE SCALE GENOMIC DNA]</scope>
    <source>
        <strain evidence="10">hw3</strain>
    </source>
</reference>
<evidence type="ECO:0000259" key="8">
    <source>
        <dbReference type="Pfam" id="PF17103"/>
    </source>
</evidence>
<dbReference type="InterPro" id="IPR021520">
    <property type="entry name" value="Stealth_CR2"/>
</dbReference>
<proteinExistence type="inferred from homology"/>
<organism evidence="9 10">
    <name type="scientific">Janthinobacterium fluminis</name>
    <dbReference type="NCBI Taxonomy" id="2987524"/>
    <lineage>
        <taxon>Bacteria</taxon>
        <taxon>Pseudomonadati</taxon>
        <taxon>Pseudomonadota</taxon>
        <taxon>Betaproteobacteria</taxon>
        <taxon>Burkholderiales</taxon>
        <taxon>Oxalobacteraceae</taxon>
        <taxon>Janthinobacterium</taxon>
    </lineage>
</organism>
<keyword evidence="4" id="KW-0270">Exopolysaccharide synthesis</keyword>
<sequence length="332" mass="37498">MGRADAARIDIVYLWVDGADPVWGERRRQAYAGWAGRQGGQLAVYGNVSGRYRDNGELRFNLRSLEKFFPDHGHVYIVTDRQAPAWLAPRAGLTLVDHRELLPAAAMPVFDSGHIESYLHHIPGLSERFIYLNDDVFFGQPVDPDCWFGDCLTVYAETATVADGDALREDGTALANAAILSKQWLGRRYPQYRHEPRLYSHAPRPMLKSAMHELEGMAAELFEQVRSTVFRCWRVPPLLPDLVPRWMVHAGYARQQILDPLHISSGAPGAELQLDALLSNFGRLPFFCINDTCDEAEADDPRLLRVAAALEKLLPRPSSFERAAAPRRRLRR</sequence>
<evidence type="ECO:0000256" key="2">
    <source>
        <dbReference type="ARBA" id="ARBA00022423"/>
    </source>
</evidence>
<gene>
    <name evidence="9" type="ORF">OIK44_08715</name>
</gene>
<dbReference type="PANTHER" id="PTHR24045:SF0">
    <property type="entry name" value="N-ACETYLGLUCOSAMINE-1-PHOSPHOTRANSFERASE SUBUNITS ALPHA_BETA"/>
    <property type="match status" value="1"/>
</dbReference>
<evidence type="ECO:0000259" key="6">
    <source>
        <dbReference type="Pfam" id="PF11380"/>
    </source>
</evidence>
<evidence type="ECO:0000256" key="3">
    <source>
        <dbReference type="ARBA" id="ARBA00022679"/>
    </source>
</evidence>
<evidence type="ECO:0000313" key="10">
    <source>
        <dbReference type="Proteomes" id="UP001221208"/>
    </source>
</evidence>
<dbReference type="InterPro" id="IPR031358">
    <property type="entry name" value="Stealth_CR1"/>
</dbReference>
<keyword evidence="3" id="KW-0808">Transferase</keyword>
<keyword evidence="10" id="KW-1185">Reference proteome</keyword>
<evidence type="ECO:0000256" key="4">
    <source>
        <dbReference type="ARBA" id="ARBA00023169"/>
    </source>
</evidence>
<accession>A0ABT5JY81</accession>
<comment type="similarity">
    <text evidence="1">Belongs to the stealth family.</text>
</comment>
<feature type="domain" description="Stealth protein CR4 conserved region 4" evidence="8">
    <location>
        <begin position="285"/>
        <end position="329"/>
    </location>
</feature>
<feature type="domain" description="Stealth protein CR1 conserved region 1" evidence="7">
    <location>
        <begin position="8"/>
        <end position="30"/>
    </location>
</feature>